<dbReference type="GO" id="GO:0042407">
    <property type="term" value="P:cristae formation"/>
    <property type="evidence" value="ECO:0007669"/>
    <property type="project" value="InterPro"/>
</dbReference>
<dbReference type="PANTHER" id="PTHR28268:SF1">
    <property type="entry name" value="MICOS SUBUNIT MIC26"/>
    <property type="match status" value="1"/>
</dbReference>
<reference evidence="2 3" key="1">
    <citation type="submission" date="2024-01" db="EMBL/GenBank/DDBJ databases">
        <title>A draft genome for a cacao thread blight-causing isolate of Paramarasmius palmivorus.</title>
        <authorList>
            <person name="Baruah I.K."/>
            <person name="Bukari Y."/>
            <person name="Amoako-Attah I."/>
            <person name="Meinhardt L.W."/>
            <person name="Bailey B.A."/>
            <person name="Cohen S.P."/>
        </authorList>
    </citation>
    <scope>NUCLEOTIDE SEQUENCE [LARGE SCALE GENOMIC DNA]</scope>
    <source>
        <strain evidence="2 3">GH-12</strain>
    </source>
</reference>
<dbReference type="Pfam" id="PF09769">
    <property type="entry name" value="ApoO"/>
    <property type="match status" value="1"/>
</dbReference>
<dbReference type="Proteomes" id="UP001383192">
    <property type="component" value="Unassembled WGS sequence"/>
</dbReference>
<comment type="function">
    <text evidence="1">Component of the MICOS complex, a large protein complex of the mitochondrial inner membrane that plays crucial roles in the maintenance of crista junctions, inner membrane architecture, and formation of contact sites to the outer membrane.</text>
</comment>
<accession>A0AAW0D5J1</accession>
<comment type="caution">
    <text evidence="2">The sequence shown here is derived from an EMBL/GenBank/DDBJ whole genome shotgun (WGS) entry which is preliminary data.</text>
</comment>
<proteinExistence type="predicted"/>
<gene>
    <name evidence="2" type="ORF">VNI00_007112</name>
</gene>
<comment type="subcellular location">
    <subcellularLocation>
        <location evidence="1">Mitochondrion inner membrane</location>
    </subcellularLocation>
</comment>
<comment type="subunit">
    <text evidence="1">Component of the mitochondrial contact site and cristae organizing system (MICOS) complex.</text>
</comment>
<keyword evidence="1" id="KW-0496">Mitochondrion</keyword>
<dbReference type="GO" id="GO:0044284">
    <property type="term" value="C:mitochondrial crista junction"/>
    <property type="evidence" value="ECO:0007669"/>
    <property type="project" value="TreeGrafter"/>
</dbReference>
<dbReference type="EMBL" id="JAYKXP010000022">
    <property type="protein sequence ID" value="KAK7046110.1"/>
    <property type="molecule type" value="Genomic_DNA"/>
</dbReference>
<keyword evidence="1" id="KW-0472">Membrane</keyword>
<evidence type="ECO:0000313" key="2">
    <source>
        <dbReference type="EMBL" id="KAK7046110.1"/>
    </source>
</evidence>
<name>A0AAW0D5J1_9AGAR</name>
<keyword evidence="1" id="KW-0999">Mitochondrion inner membrane</keyword>
<dbReference type="AlphaFoldDB" id="A0AAW0D5J1"/>
<organism evidence="2 3">
    <name type="scientific">Paramarasmius palmivorus</name>
    <dbReference type="NCBI Taxonomy" id="297713"/>
    <lineage>
        <taxon>Eukaryota</taxon>
        <taxon>Fungi</taxon>
        <taxon>Dikarya</taxon>
        <taxon>Basidiomycota</taxon>
        <taxon>Agaricomycotina</taxon>
        <taxon>Agaricomycetes</taxon>
        <taxon>Agaricomycetidae</taxon>
        <taxon>Agaricales</taxon>
        <taxon>Marasmiineae</taxon>
        <taxon>Marasmiaceae</taxon>
        <taxon>Paramarasmius</taxon>
    </lineage>
</organism>
<dbReference type="GO" id="GO:0061617">
    <property type="term" value="C:MICOS complex"/>
    <property type="evidence" value="ECO:0007669"/>
    <property type="project" value="UniProtKB-UniRule"/>
</dbReference>
<evidence type="ECO:0000256" key="1">
    <source>
        <dbReference type="RuleBase" id="RU363021"/>
    </source>
</evidence>
<keyword evidence="3" id="KW-1185">Reference proteome</keyword>
<dbReference type="InterPro" id="IPR033181">
    <property type="entry name" value="Mic26_fungi"/>
</dbReference>
<protein>
    <recommendedName>
        <fullName evidence="1">MICOS complex subunit</fullName>
    </recommendedName>
</protein>
<dbReference type="InterPro" id="IPR019166">
    <property type="entry name" value="MIC26/MIC27"/>
</dbReference>
<evidence type="ECO:0000313" key="3">
    <source>
        <dbReference type="Proteomes" id="UP001383192"/>
    </source>
</evidence>
<sequence>MNAARFRLPRAAGPRSLVLAAGVAVALTPREQEKLPIYPQPDPEIIVQEVPSELERQIGIARKSLTATYRQAHQHVQDLVSKWIGVEHAVEHRVKAIISPEESLTPGILYVGVATLSGSIIARNRALPIRFITPPVLLALSMNHFLPKTTANLSEYLGNLEETYFPTLAQKHAVANAHTAMTWEMIKNATANGRESVTKGVENAVGKIEETTGLKLKETLGLGKELSKQAEGRVLQAVKAAEVKFEETKAASEAKVAEGKAIVEAKTAEIKAAADKKVEEFTEKLEKKTEEPPKRLV</sequence>
<dbReference type="PANTHER" id="PTHR28268">
    <property type="entry name" value="MICOS SUBUNIT MIC26"/>
    <property type="match status" value="1"/>
</dbReference>